<keyword evidence="5" id="KW-1185">Reference proteome</keyword>
<reference evidence="4 5" key="1">
    <citation type="submission" date="2019-10" db="EMBL/GenBank/DDBJ databases">
        <title>Streptomyces tenebrisbrunneis sp.nov., an endogenous actinomycete isolated from of Lycium ruthenicum.</title>
        <authorList>
            <person name="Ma L."/>
        </authorList>
    </citation>
    <scope>NUCLEOTIDE SEQUENCE [LARGE SCALE GENOMIC DNA]</scope>
    <source>
        <strain evidence="4 5">TRM 66187</strain>
    </source>
</reference>
<feature type="domain" description="HTH luxR-type" evidence="3">
    <location>
        <begin position="361"/>
        <end position="426"/>
    </location>
</feature>
<dbReference type="PRINTS" id="PR00038">
    <property type="entry name" value="HTHLUXR"/>
</dbReference>
<dbReference type="InterPro" id="IPR036388">
    <property type="entry name" value="WH-like_DNA-bd_sf"/>
</dbReference>
<keyword evidence="1" id="KW-0238">DNA-binding</keyword>
<dbReference type="PANTHER" id="PTHR43214">
    <property type="entry name" value="TWO-COMPONENT RESPONSE REGULATOR"/>
    <property type="match status" value="1"/>
</dbReference>
<dbReference type="InterPro" id="IPR039420">
    <property type="entry name" value="WalR-like"/>
</dbReference>
<dbReference type="Gene3D" id="1.25.40.10">
    <property type="entry name" value="Tetratricopeptide repeat domain"/>
    <property type="match status" value="1"/>
</dbReference>
<gene>
    <name evidence="4" type="ORF">GCU69_20645</name>
</gene>
<dbReference type="InterPro" id="IPR000792">
    <property type="entry name" value="Tscrpt_reg_LuxR_C"/>
</dbReference>
<protein>
    <recommendedName>
        <fullName evidence="3">HTH luxR-type domain-containing protein</fullName>
    </recommendedName>
</protein>
<feature type="region of interest" description="Disordered" evidence="2">
    <location>
        <begin position="247"/>
        <end position="279"/>
    </location>
</feature>
<dbReference type="SMART" id="SM00421">
    <property type="entry name" value="HTH_LUXR"/>
    <property type="match status" value="1"/>
</dbReference>
<evidence type="ECO:0000256" key="2">
    <source>
        <dbReference type="SAM" id="MobiDB-lite"/>
    </source>
</evidence>
<sequence>MTAVMSGRFDDGVKPLRRVIEQAARDDDPRRLIRAGVAALVLGEVAAACELNTRALAAARVRGLATLVPKALEHLVYAELRAGRHTRAHAHALEGLRAASGAGQRNCAAHHHAALAMTAATRGDTAECEEHARAAAAVASPHGLGVAAGLATWALARADLGRGLPREALARLRPLIGPGPGCGHFALRMIAMPCLVEAAVLAGEPETARAVLPEFELWTAVTADPQALPQLTRCRALLAVADEAAAGEQGSAQPDGTAGSGAARSGVTENGAPGSGVTGSGAEALFDHALELHDIADGDFERARTQLLYGKALRRKRRPGLAREHLRDALVAFERCRAGAWVEQTRAELRATGETSGAADDPEAVRLLTPQQLRIARCVAEGATNREVAVRLSVSPRTVDHHLRNVFSALGIRSRVELARLLTHSRAGDGEDGSGGRARGR</sequence>
<dbReference type="InterPro" id="IPR016032">
    <property type="entry name" value="Sig_transdc_resp-reg_C-effctor"/>
</dbReference>
<dbReference type="PANTHER" id="PTHR43214:SF42">
    <property type="entry name" value="TRANSCRIPTIONAL REGULATORY PROTEIN DESR"/>
    <property type="match status" value="1"/>
</dbReference>
<comment type="caution">
    <text evidence="4">The sequence shown here is derived from an EMBL/GenBank/DDBJ whole genome shotgun (WGS) entry which is preliminary data.</text>
</comment>
<evidence type="ECO:0000313" key="4">
    <source>
        <dbReference type="EMBL" id="KAF4407249.1"/>
    </source>
</evidence>
<dbReference type="Pfam" id="PF00196">
    <property type="entry name" value="GerE"/>
    <property type="match status" value="1"/>
</dbReference>
<evidence type="ECO:0000259" key="3">
    <source>
        <dbReference type="PROSITE" id="PS50043"/>
    </source>
</evidence>
<dbReference type="InterPro" id="IPR011990">
    <property type="entry name" value="TPR-like_helical_dom_sf"/>
</dbReference>
<dbReference type="CDD" id="cd06170">
    <property type="entry name" value="LuxR_C_like"/>
    <property type="match status" value="1"/>
</dbReference>
<accession>A0ABQ7FFV4</accession>
<dbReference type="Gene3D" id="1.10.10.10">
    <property type="entry name" value="Winged helix-like DNA-binding domain superfamily/Winged helix DNA-binding domain"/>
    <property type="match status" value="1"/>
</dbReference>
<dbReference type="SUPFAM" id="SSF46894">
    <property type="entry name" value="C-terminal effector domain of the bipartite response regulators"/>
    <property type="match status" value="1"/>
</dbReference>
<dbReference type="SUPFAM" id="SSF48452">
    <property type="entry name" value="TPR-like"/>
    <property type="match status" value="1"/>
</dbReference>
<organism evidence="4 5">
    <name type="scientific">Streptomyces lycii</name>
    <dbReference type="NCBI Taxonomy" id="2654337"/>
    <lineage>
        <taxon>Bacteria</taxon>
        <taxon>Bacillati</taxon>
        <taxon>Actinomycetota</taxon>
        <taxon>Actinomycetes</taxon>
        <taxon>Kitasatosporales</taxon>
        <taxon>Streptomycetaceae</taxon>
        <taxon>Streptomyces</taxon>
    </lineage>
</organism>
<evidence type="ECO:0000313" key="5">
    <source>
        <dbReference type="Proteomes" id="UP000621266"/>
    </source>
</evidence>
<name>A0ABQ7FFV4_9ACTN</name>
<proteinExistence type="predicted"/>
<evidence type="ECO:0000256" key="1">
    <source>
        <dbReference type="ARBA" id="ARBA00023125"/>
    </source>
</evidence>
<dbReference type="Proteomes" id="UP000621266">
    <property type="component" value="Unassembled WGS sequence"/>
</dbReference>
<dbReference type="PROSITE" id="PS50043">
    <property type="entry name" value="HTH_LUXR_2"/>
    <property type="match status" value="1"/>
</dbReference>
<dbReference type="EMBL" id="WHPN01000325">
    <property type="protein sequence ID" value="KAF4407249.1"/>
    <property type="molecule type" value="Genomic_DNA"/>
</dbReference>